<sequence length="122" mass="14493">MKKEITELKDLKGKTIVDTKMSCGDLWIKFSDDTFAVFIVNDITEGFGHRKEEVNLCQYGKDKTEHTLLELGLITKQEYENACKDEELRYNKLEEKREKEQQDLIKKNELEQLEKLSKKYNR</sequence>
<dbReference type="OrthoDB" id="33948at10239"/>
<accession>R9ZY30</accession>
<keyword evidence="1" id="KW-0175">Coiled coil</keyword>
<reference evidence="3" key="2">
    <citation type="submission" date="2013-03" db="EMBL/GenBank/DDBJ databases">
        <title>The Cellulophaga phages: a novel, diverse, and globally ubiquitous model system.</title>
        <authorList>
            <person name="Holmfeldt K."/>
            <person name="Solonenko N."/>
            <person name="Shah M."/>
            <person name="Corrier K."/>
            <person name="Riemann L."/>
            <person name="VerBerkmoes N.C."/>
            <person name="Sullivan M.B."/>
        </authorList>
    </citation>
    <scope>NUCLEOTIDE SEQUENCE [LARGE SCALE GENOMIC DNA]</scope>
</reference>
<dbReference type="RefSeq" id="YP_008240816.1">
    <property type="nucleotide sequence ID" value="NC_021789.1"/>
</dbReference>
<dbReference type="EMBL" id="KC821608">
    <property type="protein sequence ID" value="AGO47435.1"/>
    <property type="molecule type" value="Genomic_DNA"/>
</dbReference>
<gene>
    <name evidence="2" type="ORF">Phi19:3_gp031</name>
</gene>
<dbReference type="KEGG" id="vg:16881016"/>
<proteinExistence type="predicted"/>
<organism evidence="2 3">
    <name type="scientific">Cellulophaga phage phi19:3</name>
    <dbReference type="NCBI Taxonomy" id="1327971"/>
    <lineage>
        <taxon>Viruses</taxon>
        <taxon>Duplodnaviria</taxon>
        <taxon>Heunggongvirae</taxon>
        <taxon>Uroviricota</taxon>
        <taxon>Caudoviricetes</taxon>
        <taxon>Pachyviridae</taxon>
        <taxon>Baltivirus</taxon>
        <taxon>Baltivirus phi19tres</taxon>
    </lineage>
</organism>
<evidence type="ECO:0000313" key="2">
    <source>
        <dbReference type="EMBL" id="AGO47435.1"/>
    </source>
</evidence>
<protein>
    <submittedName>
        <fullName evidence="2">Uncharacterized protein</fullName>
    </submittedName>
</protein>
<dbReference type="GeneID" id="16881016"/>
<evidence type="ECO:0000313" key="3">
    <source>
        <dbReference type="Proteomes" id="UP000014731"/>
    </source>
</evidence>
<dbReference type="Proteomes" id="UP000014731">
    <property type="component" value="Segment"/>
</dbReference>
<reference evidence="2 3" key="1">
    <citation type="journal article" date="2013" name="Proc. Natl. Acad. Sci. U.S.A.">
        <title>Twelve previously unknown phage genera are ubiquitous in global oceans.</title>
        <authorList>
            <person name="Holmfeldt K."/>
            <person name="Solonenko N."/>
            <person name="Shah M."/>
            <person name="Corrier K."/>
            <person name="Riemann L."/>
            <person name="Verberkmoes N.C."/>
            <person name="Sullivan M.B."/>
        </authorList>
    </citation>
    <scope>NUCLEOTIDE SEQUENCE [LARGE SCALE GENOMIC DNA]</scope>
    <source>
        <strain evidence="2">Phi19:3</strain>
    </source>
</reference>
<name>R9ZY30_9CAUD</name>
<keyword evidence="3" id="KW-1185">Reference proteome</keyword>
<evidence type="ECO:0000256" key="1">
    <source>
        <dbReference type="SAM" id="Coils"/>
    </source>
</evidence>
<feature type="coiled-coil region" evidence="1">
    <location>
        <begin position="76"/>
        <end position="116"/>
    </location>
</feature>